<accession>D6ZF48</accession>
<sequence length="109" mass="11557">MGDGHVFAIPADIIDLAVRTSRLASQFAERRENLSNRMAAFLDGGWSGGAGTSFREAFALFDQGAKDVQQGLDLLGEKVGDGAREYQAQEQANQRGLTIQGAGGGGLNW</sequence>
<dbReference type="KEGG" id="srt:Srot_1099"/>
<dbReference type="RefSeq" id="WP_013138028.1">
    <property type="nucleotide sequence ID" value="NC_014168.1"/>
</dbReference>
<evidence type="ECO:0000313" key="1">
    <source>
        <dbReference type="EMBL" id="ADG97572.1"/>
    </source>
</evidence>
<dbReference type="Gene3D" id="1.10.287.1060">
    <property type="entry name" value="ESAT-6-like"/>
    <property type="match status" value="1"/>
</dbReference>
<dbReference type="AlphaFoldDB" id="D6ZF48"/>
<evidence type="ECO:0008006" key="3">
    <source>
        <dbReference type="Google" id="ProtNLM"/>
    </source>
</evidence>
<keyword evidence="2" id="KW-1185">Reference proteome</keyword>
<proteinExistence type="predicted"/>
<name>D6ZF48_SEGRD</name>
<dbReference type="HOGENOM" id="CLU_157917_0_0_11"/>
<gene>
    <name evidence="1" type="ordered locus">Srot_1099</name>
</gene>
<dbReference type="STRING" id="640132.Srot_1099"/>
<dbReference type="Pfam" id="PF06013">
    <property type="entry name" value="WXG100"/>
    <property type="match status" value="1"/>
</dbReference>
<dbReference type="SUPFAM" id="SSF140453">
    <property type="entry name" value="EsxAB dimer-like"/>
    <property type="match status" value="1"/>
</dbReference>
<reference evidence="1 2" key="1">
    <citation type="journal article" date="2010" name="Stand. Genomic Sci.">
        <title>Complete genome sequence of Segniliparus rotundus type strain (CDC 1076).</title>
        <authorList>
            <person name="Sikorski J."/>
            <person name="Lapidus A."/>
            <person name="Copeland A."/>
            <person name="Misra M."/>
            <person name="Glavina Del Rio T."/>
            <person name="Nolan M."/>
            <person name="Lucas S."/>
            <person name="Chen F."/>
            <person name="Tice H."/>
            <person name="Cheng J.F."/>
            <person name="Jando M."/>
            <person name="Schneider S."/>
            <person name="Bruce D."/>
            <person name="Goodwin L."/>
            <person name="Pitluck S."/>
            <person name="Liolios K."/>
            <person name="Mikhailova N."/>
            <person name="Pati A."/>
            <person name="Ivanova N."/>
            <person name="Mavromatis K."/>
            <person name="Chen A."/>
            <person name="Palaniappan K."/>
            <person name="Chertkov O."/>
            <person name="Land M."/>
            <person name="Hauser L."/>
            <person name="Chang Y.J."/>
            <person name="Jeffries C.D."/>
            <person name="Brettin T."/>
            <person name="Detter J.C."/>
            <person name="Han C."/>
            <person name="Rohde M."/>
            <person name="Goker M."/>
            <person name="Bristow J."/>
            <person name="Eisen J.A."/>
            <person name="Markowitz V."/>
            <person name="Hugenholtz P."/>
            <person name="Kyrpides N.C."/>
            <person name="Klenk H.P."/>
        </authorList>
    </citation>
    <scope>NUCLEOTIDE SEQUENCE [LARGE SCALE GENOMIC DNA]</scope>
    <source>
        <strain evidence="2">ATCC BAA-972 / CDC 1076 / CIP 108378 / DSM 44985 / JCM 13578</strain>
    </source>
</reference>
<dbReference type="EMBL" id="CP001958">
    <property type="protein sequence ID" value="ADG97572.1"/>
    <property type="molecule type" value="Genomic_DNA"/>
</dbReference>
<evidence type="ECO:0000313" key="2">
    <source>
        <dbReference type="Proteomes" id="UP000002247"/>
    </source>
</evidence>
<dbReference type="InterPro" id="IPR036689">
    <property type="entry name" value="ESAT-6-like_sf"/>
</dbReference>
<protein>
    <recommendedName>
        <fullName evidence="3">ESAT-6-like protein</fullName>
    </recommendedName>
</protein>
<organism evidence="1 2">
    <name type="scientific">Segniliparus rotundus (strain ATCC BAA-972 / CDC 1076 / CIP 108378 / DSM 44985 / JCM 13578)</name>
    <dbReference type="NCBI Taxonomy" id="640132"/>
    <lineage>
        <taxon>Bacteria</taxon>
        <taxon>Bacillati</taxon>
        <taxon>Actinomycetota</taxon>
        <taxon>Actinomycetes</taxon>
        <taxon>Mycobacteriales</taxon>
        <taxon>Segniliparaceae</taxon>
        <taxon>Segniliparus</taxon>
    </lineage>
</organism>
<dbReference type="Proteomes" id="UP000002247">
    <property type="component" value="Chromosome"/>
</dbReference>
<dbReference type="InterPro" id="IPR010310">
    <property type="entry name" value="T7SS_ESAT-6-like"/>
</dbReference>